<reference evidence="6 7" key="1">
    <citation type="submission" date="2019-09" db="EMBL/GenBank/DDBJ databases">
        <title>Complete genome sequence of Arachidicoccus sp. B3-10 isolated from apple orchard soil.</title>
        <authorList>
            <person name="Kim H.S."/>
            <person name="Han K.-I."/>
            <person name="Suh M.K."/>
            <person name="Lee K.C."/>
            <person name="Eom M.K."/>
            <person name="Kim J.-S."/>
            <person name="Kang S.W."/>
            <person name="Sin Y."/>
            <person name="Lee J.-S."/>
        </authorList>
    </citation>
    <scope>NUCLEOTIDE SEQUENCE [LARGE SCALE GENOMIC DNA]</scope>
    <source>
        <strain evidence="6 7">B3-10</strain>
    </source>
</reference>
<keyword evidence="4" id="KW-0676">Redox-active center</keyword>
<evidence type="ECO:0000259" key="5">
    <source>
        <dbReference type="PROSITE" id="PS51352"/>
    </source>
</evidence>
<dbReference type="AlphaFoldDB" id="A0A5P2G7T4"/>
<dbReference type="CDD" id="cd02966">
    <property type="entry name" value="TlpA_like_family"/>
    <property type="match status" value="1"/>
</dbReference>
<dbReference type="Pfam" id="PF00085">
    <property type="entry name" value="Thioredoxin"/>
    <property type="match status" value="1"/>
</dbReference>
<dbReference type="Proteomes" id="UP000292424">
    <property type="component" value="Chromosome"/>
</dbReference>
<dbReference type="RefSeq" id="WP_131331321.1">
    <property type="nucleotide sequence ID" value="NZ_CP044016.1"/>
</dbReference>
<evidence type="ECO:0000256" key="2">
    <source>
        <dbReference type="ARBA" id="ARBA00022748"/>
    </source>
</evidence>
<dbReference type="PANTHER" id="PTHR42852">
    <property type="entry name" value="THIOL:DISULFIDE INTERCHANGE PROTEIN DSBE"/>
    <property type="match status" value="1"/>
</dbReference>
<name>A0A5P2G7T4_9BACT</name>
<comment type="subcellular location">
    <subcellularLocation>
        <location evidence="1">Cell envelope</location>
    </subcellularLocation>
</comment>
<evidence type="ECO:0000256" key="1">
    <source>
        <dbReference type="ARBA" id="ARBA00004196"/>
    </source>
</evidence>
<dbReference type="PANTHER" id="PTHR42852:SF6">
    <property type="entry name" value="THIOL:DISULFIDE INTERCHANGE PROTEIN DSBE"/>
    <property type="match status" value="1"/>
</dbReference>
<accession>A0A5P2G7T4</accession>
<dbReference type="SUPFAM" id="SSF52833">
    <property type="entry name" value="Thioredoxin-like"/>
    <property type="match status" value="1"/>
</dbReference>
<dbReference type="Gene3D" id="3.40.30.10">
    <property type="entry name" value="Glutaredoxin"/>
    <property type="match status" value="1"/>
</dbReference>
<organism evidence="6 7">
    <name type="scientific">Rhizosphaericola mali</name>
    <dbReference type="NCBI Taxonomy" id="2545455"/>
    <lineage>
        <taxon>Bacteria</taxon>
        <taxon>Pseudomonadati</taxon>
        <taxon>Bacteroidota</taxon>
        <taxon>Chitinophagia</taxon>
        <taxon>Chitinophagales</taxon>
        <taxon>Chitinophagaceae</taxon>
        <taxon>Rhizosphaericola</taxon>
    </lineage>
</organism>
<dbReference type="GO" id="GO:0017004">
    <property type="term" value="P:cytochrome complex assembly"/>
    <property type="evidence" value="ECO:0007669"/>
    <property type="project" value="UniProtKB-KW"/>
</dbReference>
<gene>
    <name evidence="6" type="ORF">E0W69_017330</name>
</gene>
<dbReference type="KEGG" id="arac:E0W69_017330"/>
<protein>
    <submittedName>
        <fullName evidence="6">TlpA family protein disulfide reductase</fullName>
    </submittedName>
</protein>
<evidence type="ECO:0000313" key="7">
    <source>
        <dbReference type="Proteomes" id="UP000292424"/>
    </source>
</evidence>
<dbReference type="GO" id="GO:0030313">
    <property type="term" value="C:cell envelope"/>
    <property type="evidence" value="ECO:0007669"/>
    <property type="project" value="UniProtKB-SubCell"/>
</dbReference>
<dbReference type="InterPro" id="IPR050553">
    <property type="entry name" value="Thioredoxin_ResA/DsbE_sf"/>
</dbReference>
<feature type="domain" description="Thioredoxin" evidence="5">
    <location>
        <begin position="51"/>
        <end position="191"/>
    </location>
</feature>
<keyword evidence="3" id="KW-1015">Disulfide bond</keyword>
<proteinExistence type="predicted"/>
<evidence type="ECO:0000256" key="3">
    <source>
        <dbReference type="ARBA" id="ARBA00023157"/>
    </source>
</evidence>
<dbReference type="OrthoDB" id="793244at2"/>
<dbReference type="InterPro" id="IPR013766">
    <property type="entry name" value="Thioredoxin_domain"/>
</dbReference>
<dbReference type="PROSITE" id="PS51352">
    <property type="entry name" value="THIOREDOXIN_2"/>
    <property type="match status" value="1"/>
</dbReference>
<sequence length="455" mass="52535">MNIKNIRTIMFVFFSSILLQLRSVQCYSQSSLDSISQQCINIALAKKGIDLPIGETLPTISVSIEGSQSDQSILQKFCRGKILILDFWSQWCGSCIASFPHLEKLQEKYANQILILPVTFQSRSSVYNFRKTRIALNRPMLLPTIVEDTLLRALFPHNGDPFEVWIDPNGKLRGTTSQFELTESVIEKVLNGDWSTVEPLQANVDGKFSGTNKLTEPLFGSFLGRYDPHFPNGRNVTIVENGQKILRCTNAPISWLFQWALRGKYDGPYFNNKRCLYKFKDSITFKKFFINMDSIEHYDYVIHNKYCYELRTPIEFSDKQLFDIGYRQLEDYFNISVRKETHFINCLKLVRISNVDKIAGDTITPIEFMHEPDEDLYDYIKCSSTSMSDLITALNAIKTIPLVIDSTNYLKKINVNFRIRKMEGLDSLQLKLKEYGLKLIASRQLLDVLVYKDKE</sequence>
<keyword evidence="2" id="KW-0201">Cytochrome c-type biogenesis</keyword>
<evidence type="ECO:0000313" key="6">
    <source>
        <dbReference type="EMBL" id="QES90339.1"/>
    </source>
</evidence>
<dbReference type="InterPro" id="IPR036249">
    <property type="entry name" value="Thioredoxin-like_sf"/>
</dbReference>
<dbReference type="EMBL" id="CP044016">
    <property type="protein sequence ID" value="QES90339.1"/>
    <property type="molecule type" value="Genomic_DNA"/>
</dbReference>
<evidence type="ECO:0000256" key="4">
    <source>
        <dbReference type="ARBA" id="ARBA00023284"/>
    </source>
</evidence>
<keyword evidence="7" id="KW-1185">Reference proteome</keyword>